<keyword evidence="1" id="KW-1133">Transmembrane helix</keyword>
<dbReference type="KEGG" id="ole:K0B96_15660"/>
<dbReference type="Pfam" id="PF05656">
    <property type="entry name" value="DUF805"/>
    <property type="match status" value="1"/>
</dbReference>
<feature type="transmembrane region" description="Helical" evidence="1">
    <location>
        <begin position="143"/>
        <end position="162"/>
    </location>
</feature>
<evidence type="ECO:0000256" key="1">
    <source>
        <dbReference type="SAM" id="Phobius"/>
    </source>
</evidence>
<reference evidence="2" key="1">
    <citation type="submission" date="2021-08" db="EMBL/GenBank/DDBJ databases">
        <title>Genome of a novel bacterium of the phylum Verrucomicrobia, Oleiharenicola sp. KSB-15.</title>
        <authorList>
            <person name="Chung J.-H."/>
            <person name="Ahn J.-H."/>
            <person name="Yoon Y."/>
            <person name="Kim D.-Y."/>
            <person name="An S.-H."/>
            <person name="Park I."/>
            <person name="Yeon J."/>
        </authorList>
    </citation>
    <scope>NUCLEOTIDE SEQUENCE</scope>
    <source>
        <strain evidence="2">KSB-15</strain>
    </source>
</reference>
<protein>
    <submittedName>
        <fullName evidence="2">DUF805 domain-containing protein</fullName>
    </submittedName>
</protein>
<dbReference type="Proteomes" id="UP000825051">
    <property type="component" value="Chromosome"/>
</dbReference>
<proteinExistence type="predicted"/>
<accession>A0A8F9TUV8</accession>
<evidence type="ECO:0000313" key="3">
    <source>
        <dbReference type="Proteomes" id="UP000825051"/>
    </source>
</evidence>
<feature type="transmembrane region" description="Helical" evidence="1">
    <location>
        <begin position="118"/>
        <end position="137"/>
    </location>
</feature>
<feature type="transmembrane region" description="Helical" evidence="1">
    <location>
        <begin position="210"/>
        <end position="228"/>
    </location>
</feature>
<gene>
    <name evidence="2" type="ORF">K0B96_15660</name>
</gene>
<organism evidence="2 3">
    <name type="scientific">Horticoccus luteus</name>
    <dbReference type="NCBI Taxonomy" id="2862869"/>
    <lineage>
        <taxon>Bacteria</taxon>
        <taxon>Pseudomonadati</taxon>
        <taxon>Verrucomicrobiota</taxon>
        <taxon>Opitutia</taxon>
        <taxon>Opitutales</taxon>
        <taxon>Opitutaceae</taxon>
        <taxon>Horticoccus</taxon>
    </lineage>
</organism>
<dbReference type="InterPro" id="IPR008523">
    <property type="entry name" value="DUF805"/>
</dbReference>
<keyword evidence="1" id="KW-0472">Membrane</keyword>
<dbReference type="AlphaFoldDB" id="A0A8F9TUV8"/>
<evidence type="ECO:0000313" key="2">
    <source>
        <dbReference type="EMBL" id="QYM78718.1"/>
    </source>
</evidence>
<dbReference type="RefSeq" id="WP_220161822.1">
    <property type="nucleotide sequence ID" value="NZ_CP080507.1"/>
</dbReference>
<feature type="transmembrane region" description="Helical" evidence="1">
    <location>
        <begin position="174"/>
        <end position="198"/>
    </location>
</feature>
<keyword evidence="3" id="KW-1185">Reference proteome</keyword>
<sequence>MDIQAHVSLLELHVLASGFGCFGYTPHPCGSALFEGNPRSPGTSTLFAFRSFIAAIMPGQNTMTEENAYNAALQELQTQQVSQGIWVKAMAFSEGDEKKAKANYLRFRAEQLLKAERGYATATIGVGIASILFSPYGKIPRSIFTILLFCCAFIFILGGVIIKSQGQGYYSSGGDLAIILCLPFFILSGWTFICAHIKRARDLGNSPYMIFFYVIPWVGWLFLLFFIFSPSVNANTQKTEKKTRAEL</sequence>
<keyword evidence="1" id="KW-0812">Transmembrane</keyword>
<dbReference type="EMBL" id="CP080507">
    <property type="protein sequence ID" value="QYM78718.1"/>
    <property type="molecule type" value="Genomic_DNA"/>
</dbReference>
<dbReference type="GO" id="GO:0016020">
    <property type="term" value="C:membrane"/>
    <property type="evidence" value="ECO:0007669"/>
    <property type="project" value="InterPro"/>
</dbReference>
<name>A0A8F9TUV8_9BACT</name>